<dbReference type="AlphaFoldDB" id="A0A6C0J767"/>
<reference evidence="1" key="1">
    <citation type="journal article" date="2020" name="Nature">
        <title>Giant virus diversity and host interactions through global metagenomics.</title>
        <authorList>
            <person name="Schulz F."/>
            <person name="Roux S."/>
            <person name="Paez-Espino D."/>
            <person name="Jungbluth S."/>
            <person name="Walsh D.A."/>
            <person name="Denef V.J."/>
            <person name="McMahon K.D."/>
            <person name="Konstantinidis K.T."/>
            <person name="Eloe-Fadrosh E.A."/>
            <person name="Kyrpides N.C."/>
            <person name="Woyke T."/>
        </authorList>
    </citation>
    <scope>NUCLEOTIDE SEQUENCE</scope>
    <source>
        <strain evidence="1">GVMAG-M-3300025874-2</strain>
    </source>
</reference>
<name>A0A6C0J767_9ZZZZ</name>
<proteinExistence type="predicted"/>
<accession>A0A6C0J767</accession>
<evidence type="ECO:0000313" key="1">
    <source>
        <dbReference type="EMBL" id="QHU01585.1"/>
    </source>
</evidence>
<dbReference type="EMBL" id="MN740346">
    <property type="protein sequence ID" value="QHU01585.1"/>
    <property type="molecule type" value="Genomic_DNA"/>
</dbReference>
<protein>
    <submittedName>
        <fullName evidence="1">Uncharacterized protein</fullName>
    </submittedName>
</protein>
<organism evidence="1">
    <name type="scientific">viral metagenome</name>
    <dbReference type="NCBI Taxonomy" id="1070528"/>
    <lineage>
        <taxon>unclassified sequences</taxon>
        <taxon>metagenomes</taxon>
        <taxon>organismal metagenomes</taxon>
    </lineage>
</organism>
<sequence>MKNYDLFEDLEHYYGRKRTQSYKPSHVCYCFYLYCKNYNKLEKLLKNNIRSKL</sequence>